<dbReference type="InterPro" id="IPR010646">
    <property type="entry name" value="UPF0257"/>
</dbReference>
<keyword evidence="1" id="KW-1003">Cell membrane</keyword>
<dbReference type="OrthoDB" id="6546053at2"/>
<dbReference type="STRING" id="1926881.BTJ39_03360"/>
<evidence type="ECO:0000256" key="6">
    <source>
        <dbReference type="SAM" id="SignalP"/>
    </source>
</evidence>
<evidence type="ECO:0000256" key="1">
    <source>
        <dbReference type="ARBA" id="ARBA00022475"/>
    </source>
</evidence>
<evidence type="ECO:0000313" key="7">
    <source>
        <dbReference type="EMBL" id="OON41020.1"/>
    </source>
</evidence>
<keyword evidence="8" id="KW-1185">Reference proteome</keyword>
<protein>
    <recommendedName>
        <fullName evidence="9">YnfC family lipoprotein</fullName>
    </recommendedName>
</protein>
<name>A0A1S8YPM7_9GAMM</name>
<dbReference type="EMBL" id="MRUL01000002">
    <property type="protein sequence ID" value="OON41020.1"/>
    <property type="molecule type" value="Genomic_DNA"/>
</dbReference>
<feature type="signal peptide" evidence="6">
    <location>
        <begin position="1"/>
        <end position="19"/>
    </location>
</feature>
<keyword evidence="5" id="KW-0449">Lipoprotein</keyword>
<evidence type="ECO:0000256" key="4">
    <source>
        <dbReference type="ARBA" id="ARBA00023139"/>
    </source>
</evidence>
<keyword evidence="4" id="KW-0564">Palmitate</keyword>
<dbReference type="AlphaFoldDB" id="A0A1S8YPM7"/>
<evidence type="ECO:0000256" key="5">
    <source>
        <dbReference type="ARBA" id="ARBA00023288"/>
    </source>
</evidence>
<sequence length="237" mass="26953">MKFGFLPALALCLTFSSQAASPIQFKPAILNAALLFNHDPSTGPVKHSLQWIRSSAGELKLMTEVWYDRNGCFTRINMVDKINHTEFRIVNQNGILSSRKGQHIAGKVNQHCQITELDNESGKYNLSYNAQGLLETVRKRDSNEMTQRYEYRLGQFPVRIRDYQQQTDNVIAYPAGNPQFVDFKSALTAGKFTLWLKQSCSYQKEGNAGLCSLITAYDEDYRLGAQVAFSNHQTEYY</sequence>
<evidence type="ECO:0000256" key="3">
    <source>
        <dbReference type="ARBA" id="ARBA00023136"/>
    </source>
</evidence>
<accession>A0A1S8YPM7</accession>
<comment type="caution">
    <text evidence="7">The sequence shown here is derived from an EMBL/GenBank/DDBJ whole genome shotgun (WGS) entry which is preliminary data.</text>
</comment>
<evidence type="ECO:0000256" key="2">
    <source>
        <dbReference type="ARBA" id="ARBA00022729"/>
    </source>
</evidence>
<dbReference type="Proteomes" id="UP000190667">
    <property type="component" value="Unassembled WGS sequence"/>
</dbReference>
<dbReference type="GO" id="GO:0005886">
    <property type="term" value="C:plasma membrane"/>
    <property type="evidence" value="ECO:0007669"/>
    <property type="project" value="InterPro"/>
</dbReference>
<gene>
    <name evidence="7" type="ORF">BTJ39_03360</name>
</gene>
<feature type="chain" id="PRO_5010549517" description="YnfC family lipoprotein" evidence="6">
    <location>
        <begin position="20"/>
        <end position="237"/>
    </location>
</feature>
<dbReference type="RefSeq" id="WP_078001263.1">
    <property type="nucleotide sequence ID" value="NZ_MRUL01000002.1"/>
</dbReference>
<organism evidence="7 8">
    <name type="scientific">Izhakiella australiensis</name>
    <dbReference type="NCBI Taxonomy" id="1926881"/>
    <lineage>
        <taxon>Bacteria</taxon>
        <taxon>Pseudomonadati</taxon>
        <taxon>Pseudomonadota</taxon>
        <taxon>Gammaproteobacteria</taxon>
        <taxon>Enterobacterales</taxon>
        <taxon>Erwiniaceae</taxon>
        <taxon>Izhakiella</taxon>
    </lineage>
</organism>
<evidence type="ECO:0008006" key="9">
    <source>
        <dbReference type="Google" id="ProtNLM"/>
    </source>
</evidence>
<proteinExistence type="predicted"/>
<evidence type="ECO:0000313" key="8">
    <source>
        <dbReference type="Proteomes" id="UP000190667"/>
    </source>
</evidence>
<keyword evidence="2 6" id="KW-0732">Signal</keyword>
<dbReference type="Pfam" id="PF06788">
    <property type="entry name" value="UPF0257"/>
    <property type="match status" value="1"/>
</dbReference>
<reference evidence="7 8" key="1">
    <citation type="submission" date="2016-12" db="EMBL/GenBank/DDBJ databases">
        <title>Izhakiella australiana sp. nov. of genus Izhakiella isolated from Australian desert.</title>
        <authorList>
            <person name="Ji M."/>
        </authorList>
    </citation>
    <scope>NUCLEOTIDE SEQUENCE [LARGE SCALE GENOMIC DNA]</scope>
    <source>
        <strain evidence="7 8">D4N98</strain>
    </source>
</reference>
<keyword evidence="3" id="KW-0472">Membrane</keyword>